<gene>
    <name evidence="2" type="ORF">CLV75_2945</name>
</gene>
<protein>
    <recommendedName>
        <fullName evidence="1">TfuA-like core domain-containing protein</fullName>
    </recommendedName>
</protein>
<comment type="caution">
    <text evidence="2">The sequence shown here is derived from an EMBL/GenBank/DDBJ whole genome shotgun (WGS) entry which is preliminary data.</text>
</comment>
<evidence type="ECO:0000259" key="1">
    <source>
        <dbReference type="Pfam" id="PF07812"/>
    </source>
</evidence>
<keyword evidence="3" id="KW-1185">Reference proteome</keyword>
<dbReference type="OrthoDB" id="118811at2"/>
<sequence length="438" mass="48813">MTVVVFVGPTLRPEAVQEHLNATILPPVQQGDVYRAVRDRPQAIGIIDGYFDGVPSVWHKEILWALEQGIPVFGSASMGALRAAELADFGMIGVGRVFEDYLSGAIADDDEVAVLHGPAELGFIPLSEPMVSIRATLSAAVKAEVVSEDEAQILLGAAKALHYRDRVWDKVISAAKTDTDSATFRNWLPGGQVDAKGDDAREMLAQMARYLEAGSDAPESTRVERTLVWRELRTRVDSETAPHDPDAWALVDELRLDPALYVQLRDRAALHLLARDEAYRINHLPDRDTLRKQMAQHRRAARLPRHSDLMEWLQDNDLTLAQYEALLADCSYKDTAITARADELDFALLAQLRHDGRYGALRDRARRKASRIAGLDRVNGSANRMQSLLWYFETRLDQAVPDDLESHAIALGLDGREAFLDLIEAEYMFCHTEGEPGQ</sequence>
<name>A0A497Z533_9RHOB</name>
<reference evidence="2 3" key="1">
    <citation type="submission" date="2018-10" db="EMBL/GenBank/DDBJ databases">
        <title>Genomic Encyclopedia of Archaeal and Bacterial Type Strains, Phase II (KMG-II): from individual species to whole genera.</title>
        <authorList>
            <person name="Goeker M."/>
        </authorList>
    </citation>
    <scope>NUCLEOTIDE SEQUENCE [LARGE SCALE GENOMIC DNA]</scope>
    <source>
        <strain evidence="2 3">DSM 29317</strain>
    </source>
</reference>
<dbReference type="InterPro" id="IPR012924">
    <property type="entry name" value="TfuA_core"/>
</dbReference>
<dbReference type="Proteomes" id="UP000271700">
    <property type="component" value="Unassembled WGS sequence"/>
</dbReference>
<dbReference type="RefSeq" id="WP_010443068.1">
    <property type="nucleotide sequence ID" value="NZ_AEYW01000022.1"/>
</dbReference>
<proteinExistence type="predicted"/>
<dbReference type="EMBL" id="RCCT01000004">
    <property type="protein sequence ID" value="RLK03569.1"/>
    <property type="molecule type" value="Genomic_DNA"/>
</dbReference>
<organism evidence="2 3">
    <name type="scientific">Ruegeria conchae</name>
    <dbReference type="NCBI Taxonomy" id="981384"/>
    <lineage>
        <taxon>Bacteria</taxon>
        <taxon>Pseudomonadati</taxon>
        <taxon>Pseudomonadota</taxon>
        <taxon>Alphaproteobacteria</taxon>
        <taxon>Rhodobacterales</taxon>
        <taxon>Roseobacteraceae</taxon>
        <taxon>Ruegeria</taxon>
    </lineage>
</organism>
<dbReference type="STRING" id="981384.GCA_000192475_00692"/>
<dbReference type="Pfam" id="PF07812">
    <property type="entry name" value="TfuA"/>
    <property type="match status" value="1"/>
</dbReference>
<evidence type="ECO:0000313" key="3">
    <source>
        <dbReference type="Proteomes" id="UP000271700"/>
    </source>
</evidence>
<evidence type="ECO:0000313" key="2">
    <source>
        <dbReference type="EMBL" id="RLK03569.1"/>
    </source>
</evidence>
<accession>A0A497Z533</accession>
<dbReference type="AlphaFoldDB" id="A0A497Z533"/>
<feature type="domain" description="TfuA-like core" evidence="1">
    <location>
        <begin position="48"/>
        <end position="166"/>
    </location>
</feature>